<sequence length="218" mass="23391">MLHGRLAHLAQGGEHALRVDPRYGPFAAARDGGAGAQAALAALLEGPDDQLWLIEPEVWTPPPGTQVVRTMELLQMVADGEPPPPAETDSATFALGEEHSAEMAAIALATEPGPWRALTHRYGVFYGIHLDGRLAAMAGERMLPAPGLAEVSGVCTWPEYRGEGLARRLIMRVMAGQRARGDVPYLHSYAHNAGAIGLYESLGFRPRRTLWVTVLASA</sequence>
<dbReference type="EC" id="2.3.1.-" evidence="2"/>
<dbReference type="PROSITE" id="PS51186">
    <property type="entry name" value="GNAT"/>
    <property type="match status" value="1"/>
</dbReference>
<dbReference type="Proteomes" id="UP001206067">
    <property type="component" value="Unassembled WGS sequence"/>
</dbReference>
<evidence type="ECO:0000259" key="1">
    <source>
        <dbReference type="PROSITE" id="PS51186"/>
    </source>
</evidence>
<dbReference type="Gene3D" id="3.40.630.30">
    <property type="match status" value="1"/>
</dbReference>
<evidence type="ECO:0000313" key="2">
    <source>
        <dbReference type="EMBL" id="MCR2833617.1"/>
    </source>
</evidence>
<protein>
    <submittedName>
        <fullName evidence="2">GNAT family N-acetyltransferase</fullName>
        <ecNumber evidence="2">2.3.1.-</ecNumber>
    </submittedName>
</protein>
<keyword evidence="2" id="KW-0012">Acyltransferase</keyword>
<keyword evidence="2" id="KW-0808">Transferase</keyword>
<organism evidence="2 3">
    <name type="scientific">Parerythrobacter lacustris</name>
    <dbReference type="NCBI Taxonomy" id="2969984"/>
    <lineage>
        <taxon>Bacteria</taxon>
        <taxon>Pseudomonadati</taxon>
        <taxon>Pseudomonadota</taxon>
        <taxon>Alphaproteobacteria</taxon>
        <taxon>Sphingomonadales</taxon>
        <taxon>Erythrobacteraceae</taxon>
        <taxon>Parerythrobacter</taxon>
    </lineage>
</organism>
<reference evidence="2 3" key="1">
    <citation type="submission" date="2022-08" db="EMBL/GenBank/DDBJ databases">
        <title>Polyphasic taxonomy analysis of Qipengyuania sp.RS5-5.</title>
        <authorList>
            <person name="Xamxidin M."/>
            <person name="Wu M."/>
        </authorList>
    </citation>
    <scope>NUCLEOTIDE SEQUENCE [LARGE SCALE GENOMIC DNA]</scope>
    <source>
        <strain evidence="2 3">RS5-5</strain>
    </source>
</reference>
<accession>A0ABT1XQW0</accession>
<proteinExistence type="predicted"/>
<dbReference type="InterPro" id="IPR013653">
    <property type="entry name" value="GCN5-like_dom"/>
</dbReference>
<dbReference type="Pfam" id="PF08445">
    <property type="entry name" value="FR47"/>
    <property type="match status" value="1"/>
</dbReference>
<dbReference type="CDD" id="cd04301">
    <property type="entry name" value="NAT_SF"/>
    <property type="match status" value="1"/>
</dbReference>
<keyword evidence="3" id="KW-1185">Reference proteome</keyword>
<dbReference type="InterPro" id="IPR000182">
    <property type="entry name" value="GNAT_dom"/>
</dbReference>
<comment type="caution">
    <text evidence="2">The sequence shown here is derived from an EMBL/GenBank/DDBJ whole genome shotgun (WGS) entry which is preliminary data.</text>
</comment>
<evidence type="ECO:0000313" key="3">
    <source>
        <dbReference type="Proteomes" id="UP001206067"/>
    </source>
</evidence>
<feature type="domain" description="N-acetyltransferase" evidence="1">
    <location>
        <begin position="56"/>
        <end position="218"/>
    </location>
</feature>
<dbReference type="GO" id="GO:0016746">
    <property type="term" value="F:acyltransferase activity"/>
    <property type="evidence" value="ECO:0007669"/>
    <property type="project" value="UniProtKB-KW"/>
</dbReference>
<name>A0ABT1XQW0_9SPHN</name>
<dbReference type="SUPFAM" id="SSF55729">
    <property type="entry name" value="Acyl-CoA N-acyltransferases (Nat)"/>
    <property type="match status" value="1"/>
</dbReference>
<dbReference type="InterPro" id="IPR016181">
    <property type="entry name" value="Acyl_CoA_acyltransferase"/>
</dbReference>
<dbReference type="EMBL" id="JANKHH010000004">
    <property type="protein sequence ID" value="MCR2833617.1"/>
    <property type="molecule type" value="Genomic_DNA"/>
</dbReference>
<gene>
    <name evidence="2" type="ORF">NSO95_06640</name>
</gene>